<dbReference type="PROSITE" id="PS50937">
    <property type="entry name" value="HTH_MERR_2"/>
    <property type="match status" value="1"/>
</dbReference>
<proteinExistence type="predicted"/>
<dbReference type="EMBL" id="QFRA01000015">
    <property type="protein sequence ID" value="PZR04572.1"/>
    <property type="molecule type" value="Genomic_DNA"/>
</dbReference>
<gene>
    <name evidence="3" type="ORF">DI525_06670</name>
</gene>
<dbReference type="InterPro" id="IPR009061">
    <property type="entry name" value="DNA-bd_dom_put_sf"/>
</dbReference>
<dbReference type="InterPro" id="IPR047057">
    <property type="entry name" value="MerR_fam"/>
</dbReference>
<dbReference type="Pfam" id="PF13411">
    <property type="entry name" value="MerR_1"/>
    <property type="match status" value="1"/>
</dbReference>
<evidence type="ECO:0000259" key="2">
    <source>
        <dbReference type="PROSITE" id="PS50937"/>
    </source>
</evidence>
<dbReference type="InterPro" id="IPR000551">
    <property type="entry name" value="MerR-type_HTH_dom"/>
</dbReference>
<dbReference type="PANTHER" id="PTHR30204">
    <property type="entry name" value="REDOX-CYCLING DRUG-SENSING TRANSCRIPTIONAL ACTIVATOR SOXR"/>
    <property type="match status" value="1"/>
</dbReference>
<dbReference type="RefSeq" id="WP_303734975.1">
    <property type="nucleotide sequence ID" value="NZ_CAKZHK010000002.1"/>
</dbReference>
<name>A0A2W5SNR5_9CORY</name>
<dbReference type="Gene3D" id="1.10.1660.10">
    <property type="match status" value="1"/>
</dbReference>
<evidence type="ECO:0000256" key="1">
    <source>
        <dbReference type="ARBA" id="ARBA00023125"/>
    </source>
</evidence>
<dbReference type="AlphaFoldDB" id="A0A2W5SNR5"/>
<reference evidence="3 4" key="1">
    <citation type="submission" date="2017-08" db="EMBL/GenBank/DDBJ databases">
        <title>Infants hospitalized years apart are colonized by the same room-sourced microbial strains.</title>
        <authorList>
            <person name="Brooks B."/>
            <person name="Olm M.R."/>
            <person name="Firek B.A."/>
            <person name="Baker R."/>
            <person name="Thomas B.C."/>
            <person name="Morowitz M.J."/>
            <person name="Banfield J.F."/>
        </authorList>
    </citation>
    <scope>NUCLEOTIDE SEQUENCE [LARGE SCALE GENOMIC DNA]</scope>
    <source>
        <strain evidence="3">S2_003_000_R1_3</strain>
    </source>
</reference>
<feature type="domain" description="HTH merR-type" evidence="2">
    <location>
        <begin position="36"/>
        <end position="94"/>
    </location>
</feature>
<dbReference type="Proteomes" id="UP000249432">
    <property type="component" value="Unassembled WGS sequence"/>
</dbReference>
<keyword evidence="1" id="KW-0238">DNA-binding</keyword>
<dbReference type="GO" id="GO:0003700">
    <property type="term" value="F:DNA-binding transcription factor activity"/>
    <property type="evidence" value="ECO:0007669"/>
    <property type="project" value="InterPro"/>
</dbReference>
<dbReference type="CDD" id="cd00592">
    <property type="entry name" value="HTH_MerR-like"/>
    <property type="match status" value="1"/>
</dbReference>
<dbReference type="SMART" id="SM00422">
    <property type="entry name" value="HTH_MERR"/>
    <property type="match status" value="1"/>
</dbReference>
<dbReference type="SUPFAM" id="SSF46955">
    <property type="entry name" value="Putative DNA-binding domain"/>
    <property type="match status" value="1"/>
</dbReference>
<comment type="caution">
    <text evidence="3">The sequence shown here is derived from an EMBL/GenBank/DDBJ whole genome shotgun (WGS) entry which is preliminary data.</text>
</comment>
<dbReference type="PANTHER" id="PTHR30204:SF89">
    <property type="entry name" value="HTH MERR-TYPE DOMAIN-CONTAINING PROTEIN"/>
    <property type="match status" value="1"/>
</dbReference>
<accession>A0A2W5SNR5</accession>
<protein>
    <submittedName>
        <fullName evidence="3">MerR family transcriptional regulator</fullName>
    </submittedName>
</protein>
<dbReference type="GO" id="GO:0003677">
    <property type="term" value="F:DNA binding"/>
    <property type="evidence" value="ECO:0007669"/>
    <property type="project" value="UniProtKB-KW"/>
</dbReference>
<evidence type="ECO:0000313" key="4">
    <source>
        <dbReference type="Proteomes" id="UP000249432"/>
    </source>
</evidence>
<organism evidence="3 4">
    <name type="scientific">Corynebacterium kroppenstedtii</name>
    <dbReference type="NCBI Taxonomy" id="161879"/>
    <lineage>
        <taxon>Bacteria</taxon>
        <taxon>Bacillati</taxon>
        <taxon>Actinomycetota</taxon>
        <taxon>Actinomycetes</taxon>
        <taxon>Mycobacteriales</taxon>
        <taxon>Corynebacteriaceae</taxon>
        <taxon>Corynebacterium</taxon>
    </lineage>
</organism>
<sequence length="237" mass="26159">MSALRKTGPLPGVRHDRPSTLSIGAVLKQLRREFPDVTVSKLRFWESEGLVSPARTEKGYRRYSSADVQRLRYILTTQRDNYLPLKVIKQRLDAMDEGNVTPVTGLISAEQFKQENTRLTHSDVCAAAEIDDTFLTQLAKAGFVNADRSGLYCQDDVSIARTASQLVGFGLDERHLKTLRATAQRYAGVITQVSGPLGQAKSSDAKARSEETARELSALIVSLQAAFIKASLRGEFD</sequence>
<evidence type="ECO:0000313" key="3">
    <source>
        <dbReference type="EMBL" id="PZR04572.1"/>
    </source>
</evidence>